<gene>
    <name evidence="5" type="ORF">ACFSTE_12390</name>
</gene>
<dbReference type="InterPro" id="IPR018060">
    <property type="entry name" value="HTH_AraC"/>
</dbReference>
<dbReference type="PROSITE" id="PS01124">
    <property type="entry name" value="HTH_ARAC_FAMILY_2"/>
    <property type="match status" value="1"/>
</dbReference>
<keyword evidence="1" id="KW-0805">Transcription regulation</keyword>
<dbReference type="PANTHER" id="PTHR47893:SF1">
    <property type="entry name" value="REGULATORY PROTEIN PCHR"/>
    <property type="match status" value="1"/>
</dbReference>
<dbReference type="InterPro" id="IPR009057">
    <property type="entry name" value="Homeodomain-like_sf"/>
</dbReference>
<reference evidence="6" key="1">
    <citation type="journal article" date="2019" name="Int. J. Syst. Evol. Microbiol.">
        <title>The Global Catalogue of Microorganisms (GCM) 10K type strain sequencing project: providing services to taxonomists for standard genome sequencing and annotation.</title>
        <authorList>
            <consortium name="The Broad Institute Genomics Platform"/>
            <consortium name="The Broad Institute Genome Sequencing Center for Infectious Disease"/>
            <person name="Wu L."/>
            <person name="Ma J."/>
        </authorList>
    </citation>
    <scope>NUCLEOTIDE SEQUENCE [LARGE SCALE GENOMIC DNA]</scope>
    <source>
        <strain evidence="6">KCTC 42423</strain>
    </source>
</reference>
<dbReference type="Gene3D" id="1.10.10.60">
    <property type="entry name" value="Homeodomain-like"/>
    <property type="match status" value="2"/>
</dbReference>
<keyword evidence="6" id="KW-1185">Reference proteome</keyword>
<comment type="caution">
    <text evidence="5">The sequence shown here is derived from an EMBL/GenBank/DDBJ whole genome shotgun (WGS) entry which is preliminary data.</text>
</comment>
<dbReference type="EMBL" id="JBHULX010000022">
    <property type="protein sequence ID" value="MFD2591628.1"/>
    <property type="molecule type" value="Genomic_DNA"/>
</dbReference>
<organism evidence="5 6">
    <name type="scientific">Aquimarina hainanensis</name>
    <dbReference type="NCBI Taxonomy" id="1578017"/>
    <lineage>
        <taxon>Bacteria</taxon>
        <taxon>Pseudomonadati</taxon>
        <taxon>Bacteroidota</taxon>
        <taxon>Flavobacteriia</taxon>
        <taxon>Flavobacteriales</taxon>
        <taxon>Flavobacteriaceae</taxon>
        <taxon>Aquimarina</taxon>
    </lineage>
</organism>
<feature type="domain" description="HTH araC/xylS-type" evidence="4">
    <location>
        <begin position="232"/>
        <end position="329"/>
    </location>
</feature>
<dbReference type="Pfam" id="PF12833">
    <property type="entry name" value="HTH_18"/>
    <property type="match status" value="1"/>
</dbReference>
<evidence type="ECO:0000256" key="1">
    <source>
        <dbReference type="ARBA" id="ARBA00023015"/>
    </source>
</evidence>
<dbReference type="SUPFAM" id="SSF46689">
    <property type="entry name" value="Homeodomain-like"/>
    <property type="match status" value="1"/>
</dbReference>
<protein>
    <submittedName>
        <fullName evidence="5">Helix-turn-helix domain-containing protein</fullName>
    </submittedName>
</protein>
<name>A0ABW5N8M9_9FLAO</name>
<dbReference type="PROSITE" id="PS00041">
    <property type="entry name" value="HTH_ARAC_FAMILY_1"/>
    <property type="match status" value="1"/>
</dbReference>
<keyword evidence="2" id="KW-0238">DNA-binding</keyword>
<dbReference type="Proteomes" id="UP001597459">
    <property type="component" value="Unassembled WGS sequence"/>
</dbReference>
<proteinExistence type="predicted"/>
<dbReference type="RefSeq" id="WP_378253345.1">
    <property type="nucleotide sequence ID" value="NZ_JBHSJV010000001.1"/>
</dbReference>
<dbReference type="PANTHER" id="PTHR47893">
    <property type="entry name" value="REGULATORY PROTEIN PCHR"/>
    <property type="match status" value="1"/>
</dbReference>
<accession>A0ABW5N8M9</accession>
<dbReference type="SMART" id="SM00342">
    <property type="entry name" value="HTH_ARAC"/>
    <property type="match status" value="1"/>
</dbReference>
<dbReference type="InterPro" id="IPR018062">
    <property type="entry name" value="HTH_AraC-typ_CS"/>
</dbReference>
<evidence type="ECO:0000256" key="3">
    <source>
        <dbReference type="ARBA" id="ARBA00023163"/>
    </source>
</evidence>
<keyword evidence="3" id="KW-0804">Transcription</keyword>
<evidence type="ECO:0000313" key="6">
    <source>
        <dbReference type="Proteomes" id="UP001597459"/>
    </source>
</evidence>
<dbReference type="InterPro" id="IPR053142">
    <property type="entry name" value="PchR_regulatory_protein"/>
</dbReference>
<evidence type="ECO:0000256" key="2">
    <source>
        <dbReference type="ARBA" id="ARBA00023125"/>
    </source>
</evidence>
<evidence type="ECO:0000259" key="4">
    <source>
        <dbReference type="PROSITE" id="PS01124"/>
    </source>
</evidence>
<evidence type="ECO:0000313" key="5">
    <source>
        <dbReference type="EMBL" id="MFD2591628.1"/>
    </source>
</evidence>
<sequence>MKSRIKSDILGGVIEKTYSDDFETDTLLEDRQEVNFKGIKGTTADIQLNGVFLQTKDVEIDVDSPYEAEVEHDFPFLKLHFEIEGSNVYTPYNKKSVPINIPSGHYNLFYLPKVKGKLTFDTQRRKTLEIKFTERYLKRIFDASYKKAISHFGEAMENKEPFVMWKKSKPISPKLQLIIDDILGCRYTNSIRKVYLESKVAEIFSILFDIIEKQGNAEDAISLSAIDYAKIIDAEKILRKNIKTPPTISELVLQVGLNSFKLKKDFKKVFGKPVFAYLTELRMEHAKKMILEEGYTVSEASYEVGYKNPQHFTAAFKKKFQYLPSVLKE</sequence>